<dbReference type="Gene3D" id="3.30.710.10">
    <property type="entry name" value="Potassium Channel Kv1.1, Chain A"/>
    <property type="match status" value="1"/>
</dbReference>
<dbReference type="Pfam" id="PF24681">
    <property type="entry name" value="Kelch_KLHDC2_KLHL20_DRC7"/>
    <property type="match status" value="1"/>
</dbReference>
<protein>
    <recommendedName>
        <fullName evidence="6">Galactose oxidase</fullName>
    </recommendedName>
</protein>
<dbReference type="GO" id="GO:0005739">
    <property type="term" value="C:mitochondrion"/>
    <property type="evidence" value="ECO:0007669"/>
    <property type="project" value="TreeGrafter"/>
</dbReference>
<evidence type="ECO:0000256" key="3">
    <source>
        <dbReference type="SAM" id="MobiDB-lite"/>
    </source>
</evidence>
<keyword evidence="1" id="KW-0880">Kelch repeat</keyword>
<feature type="compositionally biased region" description="Low complexity" evidence="3">
    <location>
        <begin position="815"/>
        <end position="829"/>
    </location>
</feature>
<feature type="compositionally biased region" description="Basic and acidic residues" evidence="3">
    <location>
        <begin position="1011"/>
        <end position="1024"/>
    </location>
</feature>
<dbReference type="Gene3D" id="2.120.10.80">
    <property type="entry name" value="Kelch-type beta propeller"/>
    <property type="match status" value="2"/>
</dbReference>
<feature type="region of interest" description="Disordered" evidence="3">
    <location>
        <begin position="886"/>
        <end position="918"/>
    </location>
</feature>
<dbReference type="Proteomes" id="UP001201163">
    <property type="component" value="Unassembled WGS sequence"/>
</dbReference>
<dbReference type="SUPFAM" id="SSF117281">
    <property type="entry name" value="Kelch motif"/>
    <property type="match status" value="1"/>
</dbReference>
<evidence type="ECO:0000256" key="1">
    <source>
        <dbReference type="ARBA" id="ARBA00022441"/>
    </source>
</evidence>
<evidence type="ECO:0000313" key="4">
    <source>
        <dbReference type="EMBL" id="KAH8998624.1"/>
    </source>
</evidence>
<sequence length="1078" mass="118766">MHSVSDLTTFSRKTSGEVPPKLVGASTTVVGDKVYLYGGRLVTERRMVTDMYVFDLKTLIWEKIVAPTDDSTPAQRYFHSADSWNQYLIVFGGMGLRPEADEGTEDLCVLNDVCFYDIPAKRWMPPSWSLKENPVIPLPKPRYAHLSSVSGDRLFIIGGQDLDSVWLDDVYIYDLPARTWVLRRDYPRHCGTYRSVAVSADLRVHLPQQVSRNHSPPGKPVFRTGQQILAPTSLTSRDTLIHLPYSAQSTDDFPNEIYLYSNYNFTDVKRELEVLTPSPNGEFSVRDASSNMNGPAFPPGLRFPAGAILGTHLIIAGTYLAHSFQSFSVWALNLIDMSWTRIDPGSTLTTGSWFRSGLWAKANKFIVFGNRQGNLVDDYNRRLLSWDHIAMIDLEAFGIYQPPSLELDIRMQEMGLAALEEGVLADFEIVCDDDRKVKCSRKLLEDRWPWFKEQRRIFLQAATKALDTLPLSATHVALPDVPSTTQEPRLDPRLTPRQLALSEPYPITLALVQYFYSLALITPLQHAPAVLSALLVLATNYDLGHLQSLVKHAMHRALSNSTSVGVYEVATLCSCRSLQIRALKTVMLYNQKRPSTRSRQDREGGPSRTPDTNGNSGNGGAGDEASNARPRGMSDALMRSSDPRQTGGGGVVRGYVTMTTKDGCPLEDADSLIRETRSGSKPSRLFLGKQASGQDRSSISHFGVMDEELAFVAESHAPIIRTPTTDSDENDPHPIHYPKVPERSPLRKRSSHVLSLPPPPTAAGSNSRLSPTPTSESDGDGKHSGKVVRPVTSLPSFHHPHRTRANTYRDRGAETPPLTSPSHSSLNSNSAISQTSALYTPPHSPPAHSFVFTDPTYPSSHLSVISEVNIPEDQLHRLSLHPAPAKDAHRLATTDRPKSSPSPSAPVESEMITPRSVPRGLDPHVYHLSETHSPTGTVTDVLLNVPDFPTPTTATSLYPPAPPTPASPSQSSFTTSSSSAGGGGGGSSSIGWPFGNKSRTTSLAVPLTKAQKAEEKKQKKEEARVRKEQLAVELRRRTEARRAKADNTSVYTARSTERMRKAYTWEEDIAMYGSLASM</sequence>
<feature type="region of interest" description="Disordered" evidence="3">
    <location>
        <begin position="591"/>
        <end position="656"/>
    </location>
</feature>
<feature type="region of interest" description="Disordered" evidence="3">
    <location>
        <begin position="953"/>
        <end position="1024"/>
    </location>
</feature>
<gene>
    <name evidence="4" type="ORF">EDB92DRAFT_1836216</name>
</gene>
<feature type="region of interest" description="Disordered" evidence="3">
    <location>
        <begin position="674"/>
        <end position="697"/>
    </location>
</feature>
<dbReference type="InterPro" id="IPR015915">
    <property type="entry name" value="Kelch-typ_b-propeller"/>
</dbReference>
<evidence type="ECO:0008006" key="6">
    <source>
        <dbReference type="Google" id="ProtNLM"/>
    </source>
</evidence>
<feature type="compositionally biased region" description="Polar residues" evidence="3">
    <location>
        <begin position="763"/>
        <end position="776"/>
    </location>
</feature>
<feature type="compositionally biased region" description="Basic and acidic residues" evidence="3">
    <location>
        <begin position="730"/>
        <end position="745"/>
    </location>
</feature>
<feature type="compositionally biased region" description="Basic and acidic residues" evidence="3">
    <location>
        <begin position="886"/>
        <end position="898"/>
    </location>
</feature>
<dbReference type="PANTHER" id="PTHR43503">
    <property type="entry name" value="MCG48959-RELATED"/>
    <property type="match status" value="1"/>
</dbReference>
<dbReference type="GO" id="GO:0045454">
    <property type="term" value="P:cell redox homeostasis"/>
    <property type="evidence" value="ECO:0007669"/>
    <property type="project" value="TreeGrafter"/>
</dbReference>
<accession>A0AAD4LQL3</accession>
<dbReference type="AlphaFoldDB" id="A0AAD4LQL3"/>
<reference evidence="4" key="1">
    <citation type="submission" date="2022-01" db="EMBL/GenBank/DDBJ databases">
        <title>Comparative genomics reveals a dynamic genome evolution in the ectomycorrhizal milk-cap (Lactarius) mushrooms.</title>
        <authorList>
            <consortium name="DOE Joint Genome Institute"/>
            <person name="Lebreton A."/>
            <person name="Tang N."/>
            <person name="Kuo A."/>
            <person name="LaButti K."/>
            <person name="Drula E."/>
            <person name="Barry K."/>
            <person name="Clum A."/>
            <person name="Lipzen A."/>
            <person name="Mousain D."/>
            <person name="Ng V."/>
            <person name="Wang R."/>
            <person name="Wang X."/>
            <person name="Dai Y."/>
            <person name="Henrissat B."/>
            <person name="Grigoriev I.V."/>
            <person name="Guerin-Laguette A."/>
            <person name="Yu F."/>
            <person name="Martin F.M."/>
        </authorList>
    </citation>
    <scope>NUCLEOTIDE SEQUENCE</scope>
    <source>
        <strain evidence="4">QP</strain>
    </source>
</reference>
<dbReference type="GO" id="GO:0005829">
    <property type="term" value="C:cytosol"/>
    <property type="evidence" value="ECO:0007669"/>
    <property type="project" value="TreeGrafter"/>
</dbReference>
<name>A0AAD4LQL3_9AGAM</name>
<dbReference type="PANTHER" id="PTHR43503:SF2">
    <property type="entry name" value="NEGATIVE REGULATOR OF SPORULATION MDS3-RELATED"/>
    <property type="match status" value="1"/>
</dbReference>
<comment type="caution">
    <text evidence="4">The sequence shown here is derived from an EMBL/GenBank/DDBJ whole genome shotgun (WGS) entry which is preliminary data.</text>
</comment>
<evidence type="ECO:0000313" key="5">
    <source>
        <dbReference type="Proteomes" id="UP001201163"/>
    </source>
</evidence>
<dbReference type="EMBL" id="JAKELL010000005">
    <property type="protein sequence ID" value="KAH8998624.1"/>
    <property type="molecule type" value="Genomic_DNA"/>
</dbReference>
<organism evidence="4 5">
    <name type="scientific">Lactarius akahatsu</name>
    <dbReference type="NCBI Taxonomy" id="416441"/>
    <lineage>
        <taxon>Eukaryota</taxon>
        <taxon>Fungi</taxon>
        <taxon>Dikarya</taxon>
        <taxon>Basidiomycota</taxon>
        <taxon>Agaricomycotina</taxon>
        <taxon>Agaricomycetes</taxon>
        <taxon>Russulales</taxon>
        <taxon>Russulaceae</taxon>
        <taxon>Lactarius</taxon>
    </lineage>
</organism>
<dbReference type="InterPro" id="IPR011333">
    <property type="entry name" value="SKP1/BTB/POZ_sf"/>
</dbReference>
<keyword evidence="2" id="KW-0677">Repeat</keyword>
<feature type="region of interest" description="Disordered" evidence="3">
    <location>
        <begin position="721"/>
        <end position="829"/>
    </location>
</feature>
<evidence type="ECO:0000256" key="2">
    <source>
        <dbReference type="ARBA" id="ARBA00022737"/>
    </source>
</evidence>
<proteinExistence type="predicted"/>
<keyword evidence="5" id="KW-1185">Reference proteome</keyword>
<feature type="compositionally biased region" description="Low complexity" evidence="3">
    <location>
        <begin position="967"/>
        <end position="979"/>
    </location>
</feature>